<dbReference type="InterPro" id="IPR038800">
    <property type="entry name" value="CCDC17"/>
</dbReference>
<evidence type="ECO:0000256" key="2">
    <source>
        <dbReference type="SAM" id="MobiDB-lite"/>
    </source>
</evidence>
<organism evidence="3 4">
    <name type="scientific">Scleropages formosus</name>
    <name type="common">Asian bonytongue</name>
    <name type="synonym">Osteoglossum formosum</name>
    <dbReference type="NCBI Taxonomy" id="113540"/>
    <lineage>
        <taxon>Eukaryota</taxon>
        <taxon>Metazoa</taxon>
        <taxon>Chordata</taxon>
        <taxon>Craniata</taxon>
        <taxon>Vertebrata</taxon>
        <taxon>Euteleostomi</taxon>
        <taxon>Actinopterygii</taxon>
        <taxon>Neopterygii</taxon>
        <taxon>Teleostei</taxon>
        <taxon>Osteoglossocephala</taxon>
        <taxon>Osteoglossomorpha</taxon>
        <taxon>Osteoglossiformes</taxon>
        <taxon>Osteoglossidae</taxon>
        <taxon>Scleropages</taxon>
    </lineage>
</organism>
<evidence type="ECO:0000256" key="1">
    <source>
        <dbReference type="SAM" id="Coils"/>
    </source>
</evidence>
<feature type="region of interest" description="Disordered" evidence="2">
    <location>
        <begin position="46"/>
        <end position="115"/>
    </location>
</feature>
<reference evidence="3" key="3">
    <citation type="submission" date="2025-09" db="UniProtKB">
        <authorList>
            <consortium name="Ensembl"/>
        </authorList>
    </citation>
    <scope>IDENTIFICATION</scope>
</reference>
<dbReference type="PANTHER" id="PTHR33820:SF5">
    <property type="entry name" value="COILED-COIL DOMAIN-CONTAINING PROTEIN 17-LIKE"/>
    <property type="match status" value="1"/>
</dbReference>
<evidence type="ECO:0000313" key="3">
    <source>
        <dbReference type="Ensembl" id="ENSSFOP00015042778.1"/>
    </source>
</evidence>
<evidence type="ECO:0008006" key="5">
    <source>
        <dbReference type="Google" id="ProtNLM"/>
    </source>
</evidence>
<keyword evidence="1" id="KW-0175">Coiled coil</keyword>
<feature type="coiled-coil region" evidence="1">
    <location>
        <begin position="122"/>
        <end position="156"/>
    </location>
</feature>
<feature type="region of interest" description="Disordered" evidence="2">
    <location>
        <begin position="273"/>
        <end position="293"/>
    </location>
</feature>
<dbReference type="GeneTree" id="ENSGT00940000167241"/>
<feature type="coiled-coil region" evidence="1">
    <location>
        <begin position="293"/>
        <end position="320"/>
    </location>
</feature>
<name>A0A8C9T3Y8_SCLFO</name>
<protein>
    <recommendedName>
        <fullName evidence="5">Coiled-coil domain-containing protein 17-like</fullName>
    </recommendedName>
</protein>
<dbReference type="Proteomes" id="UP000694397">
    <property type="component" value="Chromosome 6"/>
</dbReference>
<evidence type="ECO:0000313" key="4">
    <source>
        <dbReference type="Proteomes" id="UP000694397"/>
    </source>
</evidence>
<reference evidence="3 4" key="1">
    <citation type="submission" date="2019-04" db="EMBL/GenBank/DDBJ databases">
        <authorList>
            <consortium name="Wellcome Sanger Institute Data Sharing"/>
        </authorList>
    </citation>
    <scope>NUCLEOTIDE SEQUENCE [LARGE SCALE GENOMIC DNA]</scope>
</reference>
<feature type="compositionally biased region" description="Basic and acidic residues" evidence="2">
    <location>
        <begin position="200"/>
        <end position="217"/>
    </location>
</feature>
<dbReference type="AlphaFoldDB" id="A0A8C9T3Y8"/>
<keyword evidence="4" id="KW-1185">Reference proteome</keyword>
<dbReference type="PANTHER" id="PTHR33820">
    <property type="entry name" value="COILED-COIL DOMAIN-CONTAINING PROTEIN 17"/>
    <property type="match status" value="1"/>
</dbReference>
<dbReference type="OrthoDB" id="289416at2759"/>
<accession>A0A8C9T3Y8</accession>
<dbReference type="Ensembl" id="ENSSFOT00015039015.1">
    <property type="protein sequence ID" value="ENSSFOP00015042778.1"/>
    <property type="gene ID" value="ENSSFOG00015026623.1"/>
</dbReference>
<proteinExistence type="predicted"/>
<feature type="compositionally biased region" description="Basic residues" evidence="2">
    <location>
        <begin position="274"/>
        <end position="284"/>
    </location>
</feature>
<sequence length="465" mass="53993">MDLLRCAKCKMRFDSSSLLEKHKEKFCIGGDFGKTHLVSIERNRDYRTRQQERSQQQQESQEKKVMLDIQGPETKARDKSKDPEPNLDLNPVQVRKPNGKPLGYRTNGPRTHDQESRMRNLAELHEKHILDLETENRQLEERRREIDLQLQELAAQSKGFSKVEEMLLVLQTQEQRNALLLESLMEQLQRVQMGSIKDNTQSRHSDSHQYSAKKKEKELMPSHTYIPLNGKGTLSSEISALRLSYLQRGGNDHLILAQLEDLLTEALEVEMHRDKQHRSNHHHRDTSGKDRGKIRLKRDLLAAELENRQLEEEIMKIQLGKWRNSRLSRLTYNGQSSEPKMKPFRTDLELLQQEMEINHLRQQRKAKIVPPPLSMLPPLEDVRFHTPTVGKHLMRLSDDLGPAPYDPVAGFVVFYDFLLGLPLLYGVCRLVVRLYTGEQEMGSPTPLPMVYCEPASWSQSVSKHR</sequence>
<feature type="compositionally biased region" description="Basic and acidic residues" evidence="2">
    <location>
        <begin position="74"/>
        <end position="84"/>
    </location>
</feature>
<gene>
    <name evidence="3" type="primary">ccdc17</name>
</gene>
<feature type="region of interest" description="Disordered" evidence="2">
    <location>
        <begin position="195"/>
        <end position="217"/>
    </location>
</feature>
<reference evidence="3" key="2">
    <citation type="submission" date="2025-08" db="UniProtKB">
        <authorList>
            <consortium name="Ensembl"/>
        </authorList>
    </citation>
    <scope>IDENTIFICATION</scope>
</reference>